<dbReference type="Proteomes" id="UP000232323">
    <property type="component" value="Unassembled WGS sequence"/>
</dbReference>
<dbReference type="EMBL" id="BEGY01000048">
    <property type="protein sequence ID" value="GAX80063.1"/>
    <property type="molecule type" value="Genomic_DNA"/>
</dbReference>
<dbReference type="Gene3D" id="2.40.50.770">
    <property type="entry name" value="RecQ-mediated genome instability protein Rmi1, C-terminal domain"/>
    <property type="match status" value="1"/>
</dbReference>
<feature type="region of interest" description="Disordered" evidence="3">
    <location>
        <begin position="306"/>
        <end position="349"/>
    </location>
</feature>
<dbReference type="STRING" id="1157962.A0A250XAB9"/>
<feature type="compositionally biased region" description="Polar residues" evidence="3">
    <location>
        <begin position="306"/>
        <end position="332"/>
    </location>
</feature>
<feature type="region of interest" description="Disordered" evidence="3">
    <location>
        <begin position="210"/>
        <end position="245"/>
    </location>
</feature>
<feature type="compositionally biased region" description="Basic and acidic residues" evidence="3">
    <location>
        <begin position="467"/>
        <end position="480"/>
    </location>
</feature>
<feature type="compositionally biased region" description="Low complexity" evidence="3">
    <location>
        <begin position="483"/>
        <end position="508"/>
    </location>
</feature>
<feature type="domain" description="RecQ mediated genome instability protein 1 OB-fold" evidence="4">
    <location>
        <begin position="5"/>
        <end position="45"/>
    </location>
</feature>
<keyword evidence="6" id="KW-1185">Reference proteome</keyword>
<feature type="compositionally biased region" description="Basic residues" evidence="3">
    <location>
        <begin position="218"/>
        <end position="234"/>
    </location>
</feature>
<dbReference type="PANTHER" id="PTHR13681:SF24">
    <property type="entry name" value="TUDOR DOMAIN-CONTAINING PROTEIN 3"/>
    <property type="match status" value="1"/>
</dbReference>
<protein>
    <recommendedName>
        <fullName evidence="4">RecQ mediated genome instability protein 1 OB-fold domain-containing protein</fullName>
    </recommendedName>
</protein>
<feature type="region of interest" description="Disordered" evidence="3">
    <location>
        <begin position="149"/>
        <end position="177"/>
    </location>
</feature>
<evidence type="ECO:0000256" key="1">
    <source>
        <dbReference type="ARBA" id="ARBA00004123"/>
    </source>
</evidence>
<comment type="subcellular location">
    <subcellularLocation>
        <location evidence="1">Nucleus</location>
    </subcellularLocation>
</comment>
<evidence type="ECO:0000313" key="6">
    <source>
        <dbReference type="Proteomes" id="UP000232323"/>
    </source>
</evidence>
<dbReference type="Pfam" id="PF08585">
    <property type="entry name" value="RMI1_N_C"/>
    <property type="match status" value="1"/>
</dbReference>
<accession>A0A250XAB9</accession>
<dbReference type="AlphaFoldDB" id="A0A250XAB9"/>
<feature type="non-terminal residue" evidence="5">
    <location>
        <position position="1"/>
    </location>
</feature>
<feature type="region of interest" description="Disordered" evidence="3">
    <location>
        <begin position="443"/>
        <end position="524"/>
    </location>
</feature>
<evidence type="ECO:0000313" key="5">
    <source>
        <dbReference type="EMBL" id="GAX80063.1"/>
    </source>
</evidence>
<organism evidence="5 6">
    <name type="scientific">Chlamydomonas eustigma</name>
    <dbReference type="NCBI Taxonomy" id="1157962"/>
    <lineage>
        <taxon>Eukaryota</taxon>
        <taxon>Viridiplantae</taxon>
        <taxon>Chlorophyta</taxon>
        <taxon>core chlorophytes</taxon>
        <taxon>Chlorophyceae</taxon>
        <taxon>CS clade</taxon>
        <taxon>Chlamydomonadales</taxon>
        <taxon>Chlamydomonadaceae</taxon>
        <taxon>Chlamydomonas</taxon>
    </lineage>
</organism>
<comment type="caution">
    <text evidence="5">The sequence shown here is derived from an EMBL/GenBank/DDBJ whole genome shotgun (WGS) entry which is preliminary data.</text>
</comment>
<name>A0A250XAB9_9CHLO</name>
<sequence>LVRCTKVRVRGSTRVRTGLLLLDSRCIEVLGGHVPMLEEAWQVQRLYGGIDRTRAAMAGDEAVGEMAPPFRHFHPDSSINPSPPPSLLMITTLQKGADVLADGNSSVDTRLPTAAAAPVVASSERKTSTVTQQALSTATMHSNIFTIFSSGDAGEPKGGGGRDVVMTSGRDSGTTPKTVNQMMRATVEVNPAELSFGGRGAASQKLLQHIKEEEGGRRGRGGHTRGGRGRKGKRGQFEDEEDRKTMTLEEWEALQKMTTTARSTHQQKGGESQLEADEALARKLQEQFVLEEQEHHTRMLKEVNKKYSSQRPYHLQQGQDEASASAATSPQVQAGHHPASSQQQQQQLTDNAAHQLILMHTAPAVHTAPAHQLILMHTAPAVHIAPKTEGVGITYSSITQIEVATDNRRREKLLHNQEGRITSHLISFNHSSNITQQDQKAVSSLSSAAVQPKSYAPSVHYKMKQQQNDRLREETSRSSHYDSAQQQHSSSPSTSLHCSSLQSLSGQQRRGNRPHNPRHDEQIISSTSVSDALLADSTVIHTCSPKVQNKVLSNYLLANTGDERILERSGAGSSGMANFLAFAGPPPPAFMQAAASDNPR</sequence>
<evidence type="ECO:0000256" key="3">
    <source>
        <dbReference type="SAM" id="MobiDB-lite"/>
    </source>
</evidence>
<evidence type="ECO:0000256" key="2">
    <source>
        <dbReference type="ARBA" id="ARBA00023242"/>
    </source>
</evidence>
<evidence type="ECO:0000259" key="4">
    <source>
        <dbReference type="Pfam" id="PF08585"/>
    </source>
</evidence>
<reference evidence="5 6" key="1">
    <citation type="submission" date="2017-08" db="EMBL/GenBank/DDBJ databases">
        <title>Acidophilic green algal genome provides insights into adaptation to an acidic environment.</title>
        <authorList>
            <person name="Hirooka S."/>
            <person name="Hirose Y."/>
            <person name="Kanesaki Y."/>
            <person name="Higuchi S."/>
            <person name="Fujiwara T."/>
            <person name="Onuma R."/>
            <person name="Era A."/>
            <person name="Ohbayashi R."/>
            <person name="Uzuka A."/>
            <person name="Nozaki H."/>
            <person name="Yoshikawa H."/>
            <person name="Miyagishima S.Y."/>
        </authorList>
    </citation>
    <scope>NUCLEOTIDE SEQUENCE [LARGE SCALE GENOMIC DNA]</scope>
    <source>
        <strain evidence="5 6">NIES-2499</strain>
    </source>
</reference>
<gene>
    <name evidence="5" type="ORF">CEUSTIGMA_g7502.t1</name>
</gene>
<dbReference type="GO" id="GO:0005634">
    <property type="term" value="C:nucleus"/>
    <property type="evidence" value="ECO:0007669"/>
    <property type="project" value="UniProtKB-SubCell"/>
</dbReference>
<proteinExistence type="predicted"/>
<dbReference type="InterPro" id="IPR013894">
    <property type="entry name" value="RMI1_OB"/>
</dbReference>
<dbReference type="PANTHER" id="PTHR13681">
    <property type="entry name" value="SURVIVAL OF MOTOR NEURON-RELATED-SPLICING FACTOR 30-RELATED"/>
    <property type="match status" value="1"/>
</dbReference>
<dbReference type="InterPro" id="IPR042470">
    <property type="entry name" value="RMI1_N_C_sf"/>
</dbReference>
<keyword evidence="2" id="KW-0539">Nucleus</keyword>